<accession>A0AAV4W784</accession>
<evidence type="ECO:0000313" key="2">
    <source>
        <dbReference type="Proteomes" id="UP001054945"/>
    </source>
</evidence>
<dbReference type="EMBL" id="BPLR01015777">
    <property type="protein sequence ID" value="GIY78636.1"/>
    <property type="molecule type" value="Genomic_DNA"/>
</dbReference>
<reference evidence="1 2" key="1">
    <citation type="submission" date="2021-06" db="EMBL/GenBank/DDBJ databases">
        <title>Caerostris extrusa draft genome.</title>
        <authorList>
            <person name="Kono N."/>
            <person name="Arakawa K."/>
        </authorList>
    </citation>
    <scope>NUCLEOTIDE SEQUENCE [LARGE SCALE GENOMIC DNA]</scope>
</reference>
<evidence type="ECO:0000313" key="1">
    <source>
        <dbReference type="EMBL" id="GIY78636.1"/>
    </source>
</evidence>
<name>A0AAV4W784_CAEEX</name>
<proteinExistence type="predicted"/>
<protein>
    <submittedName>
        <fullName evidence="1">Uncharacterized protein</fullName>
    </submittedName>
</protein>
<organism evidence="1 2">
    <name type="scientific">Caerostris extrusa</name>
    <name type="common">Bark spider</name>
    <name type="synonym">Caerostris bankana</name>
    <dbReference type="NCBI Taxonomy" id="172846"/>
    <lineage>
        <taxon>Eukaryota</taxon>
        <taxon>Metazoa</taxon>
        <taxon>Ecdysozoa</taxon>
        <taxon>Arthropoda</taxon>
        <taxon>Chelicerata</taxon>
        <taxon>Arachnida</taxon>
        <taxon>Araneae</taxon>
        <taxon>Araneomorphae</taxon>
        <taxon>Entelegynae</taxon>
        <taxon>Araneoidea</taxon>
        <taxon>Araneidae</taxon>
        <taxon>Caerostris</taxon>
    </lineage>
</organism>
<gene>
    <name evidence="1" type="ORF">CEXT_592981</name>
</gene>
<sequence length="73" mass="8001">MSTKELYSKVGDILPASVGCVSGSQIAEHVWVGAEVKKFEKDELEVEVEDGSTKVIKVPSNDKLPPLRIQTFL</sequence>
<keyword evidence="2" id="KW-1185">Reference proteome</keyword>
<comment type="caution">
    <text evidence="1">The sequence shown here is derived from an EMBL/GenBank/DDBJ whole genome shotgun (WGS) entry which is preliminary data.</text>
</comment>
<dbReference type="AlphaFoldDB" id="A0AAV4W784"/>
<dbReference type="Proteomes" id="UP001054945">
    <property type="component" value="Unassembled WGS sequence"/>
</dbReference>